<keyword evidence="4 8" id="KW-1133">Transmembrane helix</keyword>
<evidence type="ECO:0000313" key="12">
    <source>
        <dbReference type="Proteomes" id="UP000319160"/>
    </source>
</evidence>
<comment type="subcellular location">
    <subcellularLocation>
        <location evidence="1">Membrane</location>
        <topology evidence="1">Multi-pass membrane protein</topology>
    </subcellularLocation>
</comment>
<dbReference type="InterPro" id="IPR013112">
    <property type="entry name" value="FAD-bd_8"/>
</dbReference>
<sequence>MQASALLFLLSLFSSTQHVSAANDGVVGFGIDLYPDLCCQTCRDSLSTLYLSCTTFPNNNASSMDSSGMKKRHDDGEPMANMPMTSDECRTSNLPWLQTMAYCIQQNCNAVGFGTVEQAKCFSKEAVSGAAKPTLQESIPTKVPTVELARDAVWLNATSLVNSELYYATYGTYAEFGRSENYHTKYSVALIILVIGSVLACGIINQVIAISPGFQKQIQTSRIWSKFRQHLFLPALVGSRHLQPLPGKLGYVPSRILSINIGIYVILNIVFSSVSFGSFQPNIAFFSWQFEICEYIGNRTGTLSLVNTAIAILFAGRNNLLIGLTGWSQTTFLTLHRWSARVATAQAIVHSVVYTAAYWEPGYTGAAAYAAQAAMPFYWWGIVATLAYALAVSLAILPLRMKAYDTFLLIHIGLAILALVGCWYHLVPHFGLDYGYQVWLYIAFAFWSADRFARLVRLAYYNRFGSSEAIVEEIPGCDIVQVTVFPRVSWGFGPGQHSLLYIPWIGAGKFWESHPFSIARWTHGESSLVTASETHGLSDVNSDQDIKMEDTSVQVSSRTSVLASGTQNRASIQFLLRGHTGMTADLRKHMSLYSYGPSMDVAVYNEGPYAGHRTTLQPFQLADTILCLVGGIGITHALGFIQEFASINSQRGEGIRSRSKIMRKAKRLILAWSAREMPLIEHVRQNFLIDSEGTEYSFWCTDRDFSATKGEKITAGRMDISSVVRSSVETGHQTTVLVCGPGGMADEARQQVISCVRDGFRVDLVEESFCW</sequence>
<dbReference type="EMBL" id="VFLP01000011">
    <property type="protein sequence ID" value="TRX96499.1"/>
    <property type="molecule type" value="Genomic_DNA"/>
</dbReference>
<feature type="domain" description="FAD-binding FR-type" evidence="10">
    <location>
        <begin position="448"/>
        <end position="615"/>
    </location>
</feature>
<dbReference type="GO" id="GO:0000293">
    <property type="term" value="F:ferric-chelate reductase activity"/>
    <property type="evidence" value="ECO:0007669"/>
    <property type="project" value="TreeGrafter"/>
</dbReference>
<keyword evidence="9" id="KW-0732">Signal</keyword>
<gene>
    <name evidence="11" type="ORF">FHL15_002771</name>
</gene>
<dbReference type="Pfam" id="PF08022">
    <property type="entry name" value="FAD_binding_8"/>
    <property type="match status" value="1"/>
</dbReference>
<feature type="chain" id="PRO_5022035696" description="FAD-binding FR-type domain-containing protein" evidence="9">
    <location>
        <begin position="22"/>
        <end position="771"/>
    </location>
</feature>
<dbReference type="Gene3D" id="3.40.50.80">
    <property type="entry name" value="Nucleotide-binding domain of ferredoxin-NADP reductase (FNR) module"/>
    <property type="match status" value="1"/>
</dbReference>
<dbReference type="PROSITE" id="PS51384">
    <property type="entry name" value="FAD_FR"/>
    <property type="match status" value="1"/>
</dbReference>
<dbReference type="PANTHER" id="PTHR32361">
    <property type="entry name" value="FERRIC/CUPRIC REDUCTASE TRANSMEMBRANE COMPONENT"/>
    <property type="match status" value="1"/>
</dbReference>
<feature type="transmembrane region" description="Helical" evidence="8">
    <location>
        <begin position="186"/>
        <end position="208"/>
    </location>
</feature>
<keyword evidence="2" id="KW-0813">Transport</keyword>
<dbReference type="CDD" id="cd06186">
    <property type="entry name" value="NOX_Duox_like_FAD_NADP"/>
    <property type="match status" value="1"/>
</dbReference>
<dbReference type="InterPro" id="IPR039261">
    <property type="entry name" value="FNR_nucleotide-bd"/>
</dbReference>
<dbReference type="Pfam" id="PF01794">
    <property type="entry name" value="Ferric_reduct"/>
    <property type="match status" value="1"/>
</dbReference>
<dbReference type="InterPro" id="IPR051410">
    <property type="entry name" value="Ferric/Cupric_Reductase"/>
</dbReference>
<dbReference type="Proteomes" id="UP000319160">
    <property type="component" value="Unassembled WGS sequence"/>
</dbReference>
<comment type="caution">
    <text evidence="11">The sequence shown here is derived from an EMBL/GenBank/DDBJ whole genome shotgun (WGS) entry which is preliminary data.</text>
</comment>
<evidence type="ECO:0000256" key="7">
    <source>
        <dbReference type="ARBA" id="ARBA00023180"/>
    </source>
</evidence>
<feature type="transmembrane region" description="Helical" evidence="8">
    <location>
        <begin position="406"/>
        <end position="426"/>
    </location>
</feature>
<keyword evidence="12" id="KW-1185">Reference proteome</keyword>
<proteinExistence type="predicted"/>
<evidence type="ECO:0000256" key="5">
    <source>
        <dbReference type="ARBA" id="ARBA00023065"/>
    </source>
</evidence>
<dbReference type="GO" id="GO:0005886">
    <property type="term" value="C:plasma membrane"/>
    <property type="evidence" value="ECO:0007669"/>
    <property type="project" value="TreeGrafter"/>
</dbReference>
<evidence type="ECO:0000256" key="4">
    <source>
        <dbReference type="ARBA" id="ARBA00022989"/>
    </source>
</evidence>
<keyword evidence="6 8" id="KW-0472">Membrane</keyword>
<organism evidence="11 12">
    <name type="scientific">Xylaria flabelliformis</name>
    <dbReference type="NCBI Taxonomy" id="2512241"/>
    <lineage>
        <taxon>Eukaryota</taxon>
        <taxon>Fungi</taxon>
        <taxon>Dikarya</taxon>
        <taxon>Ascomycota</taxon>
        <taxon>Pezizomycotina</taxon>
        <taxon>Sordariomycetes</taxon>
        <taxon>Xylariomycetidae</taxon>
        <taxon>Xylariales</taxon>
        <taxon>Xylariaceae</taxon>
        <taxon>Xylaria</taxon>
    </lineage>
</organism>
<dbReference type="InterPro" id="IPR013130">
    <property type="entry name" value="Fe3_Rdtase_TM_dom"/>
</dbReference>
<evidence type="ECO:0000313" key="11">
    <source>
        <dbReference type="EMBL" id="TRX96499.1"/>
    </source>
</evidence>
<evidence type="ECO:0000259" key="10">
    <source>
        <dbReference type="PROSITE" id="PS51384"/>
    </source>
</evidence>
<evidence type="ECO:0000256" key="9">
    <source>
        <dbReference type="SAM" id="SignalP"/>
    </source>
</evidence>
<dbReference type="GO" id="GO:0006826">
    <property type="term" value="P:iron ion transport"/>
    <property type="evidence" value="ECO:0007669"/>
    <property type="project" value="TreeGrafter"/>
</dbReference>
<dbReference type="SFLD" id="SFLDG01168">
    <property type="entry name" value="Ferric_reductase_subgroup_(FRE"/>
    <property type="match status" value="1"/>
</dbReference>
<accession>A0A553I8H2</accession>
<evidence type="ECO:0000256" key="8">
    <source>
        <dbReference type="SAM" id="Phobius"/>
    </source>
</evidence>
<dbReference type="AlphaFoldDB" id="A0A553I8H2"/>
<dbReference type="PANTHER" id="PTHR32361:SF9">
    <property type="entry name" value="FERRIC REDUCTASE TRANSMEMBRANE COMPONENT 3-RELATED"/>
    <property type="match status" value="1"/>
</dbReference>
<dbReference type="InterPro" id="IPR017927">
    <property type="entry name" value="FAD-bd_FR_type"/>
</dbReference>
<keyword evidence="7" id="KW-0325">Glycoprotein</keyword>
<reference evidence="12" key="1">
    <citation type="submission" date="2019-06" db="EMBL/GenBank/DDBJ databases">
        <title>Draft genome sequence of the griseofulvin-producing fungus Xylaria cubensis strain G536.</title>
        <authorList>
            <person name="Mead M.E."/>
            <person name="Raja H.A."/>
            <person name="Steenwyk J.L."/>
            <person name="Knowles S.L."/>
            <person name="Oberlies N.H."/>
            <person name="Rokas A."/>
        </authorList>
    </citation>
    <scope>NUCLEOTIDE SEQUENCE [LARGE SCALE GENOMIC DNA]</scope>
    <source>
        <strain evidence="12">G536</strain>
    </source>
</reference>
<feature type="transmembrane region" description="Helical" evidence="8">
    <location>
        <begin position="377"/>
        <end position="399"/>
    </location>
</feature>
<dbReference type="GO" id="GO:0015677">
    <property type="term" value="P:copper ion import"/>
    <property type="evidence" value="ECO:0007669"/>
    <property type="project" value="TreeGrafter"/>
</dbReference>
<evidence type="ECO:0000256" key="1">
    <source>
        <dbReference type="ARBA" id="ARBA00004141"/>
    </source>
</evidence>
<dbReference type="SUPFAM" id="SSF52343">
    <property type="entry name" value="Ferredoxin reductase-like, C-terminal NADP-linked domain"/>
    <property type="match status" value="1"/>
</dbReference>
<keyword evidence="5" id="KW-0406">Ion transport</keyword>
<feature type="transmembrane region" description="Helical" evidence="8">
    <location>
        <begin position="296"/>
        <end position="317"/>
    </location>
</feature>
<dbReference type="STRING" id="2512241.A0A553I8H2"/>
<feature type="transmembrane region" description="Helical" evidence="8">
    <location>
        <begin position="256"/>
        <end position="276"/>
    </location>
</feature>
<dbReference type="GO" id="GO:0006879">
    <property type="term" value="P:intracellular iron ion homeostasis"/>
    <property type="evidence" value="ECO:0007669"/>
    <property type="project" value="TreeGrafter"/>
</dbReference>
<dbReference type="SFLD" id="SFLDS00052">
    <property type="entry name" value="Ferric_Reductase_Domain"/>
    <property type="match status" value="1"/>
</dbReference>
<dbReference type="OrthoDB" id="167398at2759"/>
<evidence type="ECO:0000256" key="6">
    <source>
        <dbReference type="ARBA" id="ARBA00023136"/>
    </source>
</evidence>
<feature type="signal peptide" evidence="9">
    <location>
        <begin position="1"/>
        <end position="21"/>
    </location>
</feature>
<evidence type="ECO:0000256" key="3">
    <source>
        <dbReference type="ARBA" id="ARBA00022692"/>
    </source>
</evidence>
<protein>
    <recommendedName>
        <fullName evidence="10">FAD-binding FR-type domain-containing protein</fullName>
    </recommendedName>
</protein>
<evidence type="ECO:0000256" key="2">
    <source>
        <dbReference type="ARBA" id="ARBA00022448"/>
    </source>
</evidence>
<name>A0A553I8H2_9PEZI</name>
<keyword evidence="3 8" id="KW-0812">Transmembrane</keyword>